<sequence length="165" mass="19823">MDLAKNTIYSLIDQTSDIFNNRLLVYDDKQEIFDIKEYRKYSVICIEKQKLHNLNRISQHFALDTVDSCLFSIETNSLQDDIVSPRLARYLYTEDYSILPKNTMDYLRDLLNQILNRCRQHLERRNDFIQIIVHHEEQVKNDEQEQEQQIRTLTKSNLLDRPCIL</sequence>
<dbReference type="GO" id="GO:0004497">
    <property type="term" value="F:monooxygenase activity"/>
    <property type="evidence" value="ECO:0007669"/>
    <property type="project" value="InterPro"/>
</dbReference>
<dbReference type="SUPFAM" id="SSF48264">
    <property type="entry name" value="Cytochrome P450"/>
    <property type="match status" value="1"/>
</dbReference>
<evidence type="ECO:0000313" key="2">
    <source>
        <dbReference type="Proteomes" id="UP000663845"/>
    </source>
</evidence>
<dbReference type="Gene3D" id="1.10.630.10">
    <property type="entry name" value="Cytochrome P450"/>
    <property type="match status" value="1"/>
</dbReference>
<protein>
    <submittedName>
        <fullName evidence="1">Uncharacterized protein</fullName>
    </submittedName>
</protein>
<reference evidence="1" key="1">
    <citation type="submission" date="2021-02" db="EMBL/GenBank/DDBJ databases">
        <authorList>
            <person name="Nowell W R."/>
        </authorList>
    </citation>
    <scope>NUCLEOTIDE SEQUENCE</scope>
</reference>
<dbReference type="GO" id="GO:0020037">
    <property type="term" value="F:heme binding"/>
    <property type="evidence" value="ECO:0007669"/>
    <property type="project" value="InterPro"/>
</dbReference>
<proteinExistence type="predicted"/>
<dbReference type="GO" id="GO:0016705">
    <property type="term" value="F:oxidoreductase activity, acting on paired donors, with incorporation or reduction of molecular oxygen"/>
    <property type="evidence" value="ECO:0007669"/>
    <property type="project" value="InterPro"/>
</dbReference>
<organism evidence="1 2">
    <name type="scientific">Adineta steineri</name>
    <dbReference type="NCBI Taxonomy" id="433720"/>
    <lineage>
        <taxon>Eukaryota</taxon>
        <taxon>Metazoa</taxon>
        <taxon>Spiralia</taxon>
        <taxon>Gnathifera</taxon>
        <taxon>Rotifera</taxon>
        <taxon>Eurotatoria</taxon>
        <taxon>Bdelloidea</taxon>
        <taxon>Adinetida</taxon>
        <taxon>Adinetidae</taxon>
        <taxon>Adineta</taxon>
    </lineage>
</organism>
<dbReference type="AlphaFoldDB" id="A0A814VYQ5"/>
<dbReference type="EMBL" id="CAJNOG010000355">
    <property type="protein sequence ID" value="CAF1195090.1"/>
    <property type="molecule type" value="Genomic_DNA"/>
</dbReference>
<evidence type="ECO:0000313" key="1">
    <source>
        <dbReference type="EMBL" id="CAF1195090.1"/>
    </source>
</evidence>
<dbReference type="GO" id="GO:0005506">
    <property type="term" value="F:iron ion binding"/>
    <property type="evidence" value="ECO:0007669"/>
    <property type="project" value="InterPro"/>
</dbReference>
<accession>A0A814VYQ5</accession>
<comment type="caution">
    <text evidence="1">The sequence shown here is derived from an EMBL/GenBank/DDBJ whole genome shotgun (WGS) entry which is preliminary data.</text>
</comment>
<dbReference type="Proteomes" id="UP000663845">
    <property type="component" value="Unassembled WGS sequence"/>
</dbReference>
<gene>
    <name evidence="1" type="ORF">JYZ213_LOCUS26571</name>
</gene>
<name>A0A814VYQ5_9BILA</name>
<dbReference type="InterPro" id="IPR036396">
    <property type="entry name" value="Cyt_P450_sf"/>
</dbReference>